<evidence type="ECO:0000313" key="2">
    <source>
        <dbReference type="EMBL" id="CAF4687511.1"/>
    </source>
</evidence>
<feature type="compositionally biased region" description="Basic and acidic residues" evidence="1">
    <location>
        <begin position="1"/>
        <end position="10"/>
    </location>
</feature>
<dbReference type="Proteomes" id="UP000663866">
    <property type="component" value="Unassembled WGS sequence"/>
</dbReference>
<accession>A0A821HG91</accession>
<dbReference type="EMBL" id="CAJOBG010096958">
    <property type="protein sequence ID" value="CAF4687511.1"/>
    <property type="molecule type" value="Genomic_DNA"/>
</dbReference>
<keyword evidence="3" id="KW-1185">Reference proteome</keyword>
<protein>
    <submittedName>
        <fullName evidence="2">Uncharacterized protein</fullName>
    </submittedName>
</protein>
<evidence type="ECO:0000256" key="1">
    <source>
        <dbReference type="SAM" id="MobiDB-lite"/>
    </source>
</evidence>
<gene>
    <name evidence="2" type="ORF">OVN521_LOCUS47952</name>
</gene>
<sequence length="39" mass="4513">SSNELEERRSSYSPTKSLLSSTETTTTTTEKIYEDHKFK</sequence>
<feature type="non-terminal residue" evidence="2">
    <location>
        <position position="1"/>
    </location>
</feature>
<comment type="caution">
    <text evidence="2">The sequence shown here is derived from an EMBL/GenBank/DDBJ whole genome shotgun (WGS) entry which is preliminary data.</text>
</comment>
<feature type="compositionally biased region" description="Low complexity" evidence="1">
    <location>
        <begin position="11"/>
        <end position="30"/>
    </location>
</feature>
<reference evidence="2" key="1">
    <citation type="submission" date="2021-02" db="EMBL/GenBank/DDBJ databases">
        <authorList>
            <person name="Nowell W R."/>
        </authorList>
    </citation>
    <scope>NUCLEOTIDE SEQUENCE</scope>
</reference>
<evidence type="ECO:0000313" key="3">
    <source>
        <dbReference type="Proteomes" id="UP000663866"/>
    </source>
</evidence>
<dbReference type="AlphaFoldDB" id="A0A821HG91"/>
<name>A0A821HG91_9BILA</name>
<feature type="region of interest" description="Disordered" evidence="1">
    <location>
        <begin position="1"/>
        <end position="39"/>
    </location>
</feature>
<organism evidence="2 3">
    <name type="scientific">Rotaria magnacalcarata</name>
    <dbReference type="NCBI Taxonomy" id="392030"/>
    <lineage>
        <taxon>Eukaryota</taxon>
        <taxon>Metazoa</taxon>
        <taxon>Spiralia</taxon>
        <taxon>Gnathifera</taxon>
        <taxon>Rotifera</taxon>
        <taxon>Eurotatoria</taxon>
        <taxon>Bdelloidea</taxon>
        <taxon>Philodinida</taxon>
        <taxon>Philodinidae</taxon>
        <taxon>Rotaria</taxon>
    </lineage>
</organism>
<proteinExistence type="predicted"/>